<comment type="caution">
    <text evidence="2">The sequence shown here is derived from an EMBL/GenBank/DDBJ whole genome shotgun (WGS) entry which is preliminary data.</text>
</comment>
<dbReference type="AlphaFoldDB" id="A0A964E116"/>
<dbReference type="RefSeq" id="WP_227323388.1">
    <property type="nucleotide sequence ID" value="NZ_JAESVB010000017.1"/>
</dbReference>
<feature type="domain" description="Transposase IS204/IS1001/IS1096/IS1165 DDE" evidence="1">
    <location>
        <begin position="12"/>
        <end position="102"/>
    </location>
</feature>
<sequence length="143" mass="15720">MPPIVASALCIKPRGLRTKAQGEKVDDLKEISTKLAAIRVLSMRFRGLLTRGNIELLNTWLQDAACFGIHAMRQFAATFRRDIGAVRDAILDPWSNGQTEGQIDRLKPSSVHCMVLLASSCSVRGCLPFIQLNITSLSQTPTL</sequence>
<protein>
    <submittedName>
        <fullName evidence="2">Transposase</fullName>
    </submittedName>
</protein>
<gene>
    <name evidence="2" type="ORF">ASILVAE211_21270</name>
</gene>
<proteinExistence type="predicted"/>
<dbReference type="EMBL" id="JAESVB010000017">
    <property type="protein sequence ID" value="MCB8877739.1"/>
    <property type="molecule type" value="Genomic_DNA"/>
</dbReference>
<organism evidence="2 3">
    <name type="scientific">Acidisoma silvae</name>
    <dbReference type="NCBI Taxonomy" id="2802396"/>
    <lineage>
        <taxon>Bacteria</taxon>
        <taxon>Pseudomonadati</taxon>
        <taxon>Pseudomonadota</taxon>
        <taxon>Alphaproteobacteria</taxon>
        <taxon>Acetobacterales</taxon>
        <taxon>Acidocellaceae</taxon>
        <taxon>Acidisoma</taxon>
    </lineage>
</organism>
<dbReference type="Pfam" id="PF01610">
    <property type="entry name" value="DDE_Tnp_ISL3"/>
    <property type="match status" value="1"/>
</dbReference>
<accession>A0A964E116</accession>
<evidence type="ECO:0000313" key="3">
    <source>
        <dbReference type="Proteomes" id="UP000708298"/>
    </source>
</evidence>
<name>A0A964E116_9PROT</name>
<reference evidence="2" key="1">
    <citation type="journal article" date="2021" name="Microorganisms">
        <title>Acidisoma silvae sp. nov. and Acidisomacellulosilytica sp. nov., Two Acidophilic Bacteria Isolated from Decaying Wood, Hydrolyzing Cellulose and Producing Poly-3-hydroxybutyrate.</title>
        <authorList>
            <person name="Mieszkin S."/>
            <person name="Pouder E."/>
            <person name="Uroz S."/>
            <person name="Simon-Colin C."/>
            <person name="Alain K."/>
        </authorList>
    </citation>
    <scope>NUCLEOTIDE SEQUENCE</scope>
    <source>
        <strain evidence="2">HW T2.11</strain>
    </source>
</reference>
<dbReference type="Proteomes" id="UP000708298">
    <property type="component" value="Unassembled WGS sequence"/>
</dbReference>
<evidence type="ECO:0000259" key="1">
    <source>
        <dbReference type="Pfam" id="PF01610"/>
    </source>
</evidence>
<dbReference type="InterPro" id="IPR002560">
    <property type="entry name" value="Transposase_DDE"/>
</dbReference>
<evidence type="ECO:0000313" key="2">
    <source>
        <dbReference type="EMBL" id="MCB8877739.1"/>
    </source>
</evidence>
<reference evidence="2" key="2">
    <citation type="submission" date="2021-01" db="EMBL/GenBank/DDBJ databases">
        <authorList>
            <person name="Mieszkin S."/>
            <person name="Pouder E."/>
            <person name="Alain K."/>
        </authorList>
    </citation>
    <scope>NUCLEOTIDE SEQUENCE</scope>
    <source>
        <strain evidence="2">HW T2.11</strain>
    </source>
</reference>
<keyword evidence="3" id="KW-1185">Reference proteome</keyword>